<dbReference type="Pfam" id="PF14521">
    <property type="entry name" value="Aspzincin_M35"/>
    <property type="match status" value="1"/>
</dbReference>
<keyword evidence="4" id="KW-1185">Reference proteome</keyword>
<dbReference type="SMART" id="SM01351">
    <property type="entry name" value="Aspzincin_M35"/>
    <property type="match status" value="1"/>
</dbReference>
<comment type="similarity">
    <text evidence="1">Belongs to the apolipoprotein L family.</text>
</comment>
<dbReference type="GO" id="GO:0004222">
    <property type="term" value="F:metalloendopeptidase activity"/>
    <property type="evidence" value="ECO:0007669"/>
    <property type="project" value="InterPro"/>
</dbReference>
<dbReference type="Proteomes" id="UP000694543">
    <property type="component" value="Unplaced"/>
</dbReference>
<dbReference type="PANTHER" id="PTHR14096:SF27">
    <property type="entry name" value="APOLIPOPROTEIN L2"/>
    <property type="match status" value="1"/>
</dbReference>
<dbReference type="InterPro" id="IPR029463">
    <property type="entry name" value="Lys_MEP"/>
</dbReference>
<dbReference type="GO" id="GO:0016020">
    <property type="term" value="C:membrane"/>
    <property type="evidence" value="ECO:0007669"/>
    <property type="project" value="TreeGrafter"/>
</dbReference>
<sequence length="519" mass="55362">MLQAVCSTGRCPDPLPRRMSQHKAALIHTKVVTGSWCCVLSRCEDVSEELSEEECSIARQAQHVALEVLEDALRKDRLLMKNLKDVVVLTGEGGEGWVERYAMLTERLLQSLIAQLQQAVFLKNPCKAGSYAYVKKNAWDRTIYLCPLFWQAPSELQKDSQPGTLIHEASHFLGLHDITYATASFRAGSGGTAICTDGHMPLSETLQKALLNANSIEYEFEIVLRHRQPYQGGCYACCGETARNSVCENALPWDGPACGPQSTATSTIGDMVQLALLPTRDAMRRCLWNMRRVAEALGQCQRAVLVANITGGGGSVAGGGGGAPAISGLLLAPAALGNALLLAAVGFGVTTAGSITSAAATISSSVGCLVRKGEAEMLLEKFAAQAQVFTGCQGAVERARRLLEALVQKESLDVILGVFRVVVGLGRSVFNGSSALRVSTVLAGTGNATGLAGTASCVLLGLCLALDIFFITKDSAHLHRGARLELAGRIHAATAMLEREFGAIDEFCEKIRLILEEQE</sequence>
<evidence type="ECO:0000313" key="4">
    <source>
        <dbReference type="Proteomes" id="UP000694543"/>
    </source>
</evidence>
<proteinExistence type="inferred from homology"/>
<dbReference type="PANTHER" id="PTHR14096">
    <property type="entry name" value="APOLIPOPROTEIN L"/>
    <property type="match status" value="1"/>
</dbReference>
<protein>
    <recommendedName>
        <fullName evidence="2">Lysine-specific metallo-endopeptidase domain-containing protein</fullName>
    </recommendedName>
</protein>
<organism evidence="3 4">
    <name type="scientific">Chrysolophus pictus</name>
    <name type="common">Golden pheasant</name>
    <name type="synonym">Phasianus pictus</name>
    <dbReference type="NCBI Taxonomy" id="9089"/>
    <lineage>
        <taxon>Eukaryota</taxon>
        <taxon>Metazoa</taxon>
        <taxon>Chordata</taxon>
        <taxon>Craniata</taxon>
        <taxon>Vertebrata</taxon>
        <taxon>Euteleostomi</taxon>
        <taxon>Archelosauria</taxon>
        <taxon>Archosauria</taxon>
        <taxon>Dinosauria</taxon>
        <taxon>Saurischia</taxon>
        <taxon>Theropoda</taxon>
        <taxon>Coelurosauria</taxon>
        <taxon>Aves</taxon>
        <taxon>Neognathae</taxon>
        <taxon>Galloanserae</taxon>
        <taxon>Galliformes</taxon>
        <taxon>Phasianidae</taxon>
        <taxon>Phasianinae</taxon>
        <taxon>Chrysolophus</taxon>
    </lineage>
</organism>
<dbReference type="AlphaFoldDB" id="A0A8C3L900"/>
<feature type="domain" description="Lysine-specific metallo-endopeptidase" evidence="2">
    <location>
        <begin position="84"/>
        <end position="221"/>
    </location>
</feature>
<dbReference type="GO" id="GO:0005576">
    <property type="term" value="C:extracellular region"/>
    <property type="evidence" value="ECO:0007669"/>
    <property type="project" value="InterPro"/>
</dbReference>
<dbReference type="Pfam" id="PF05461">
    <property type="entry name" value="ApoL"/>
    <property type="match status" value="1"/>
</dbReference>
<dbReference type="GO" id="GO:0008289">
    <property type="term" value="F:lipid binding"/>
    <property type="evidence" value="ECO:0007669"/>
    <property type="project" value="InterPro"/>
</dbReference>
<dbReference type="Gene3D" id="3.40.390.10">
    <property type="entry name" value="Collagenase (Catalytic Domain)"/>
    <property type="match status" value="1"/>
</dbReference>
<accession>A0A8C3L900</accession>
<dbReference type="Ensembl" id="ENSCPIT00010006008.1">
    <property type="protein sequence ID" value="ENSCPIP00010005098.1"/>
    <property type="gene ID" value="ENSCPIG00010003933.1"/>
</dbReference>
<evidence type="ECO:0000259" key="2">
    <source>
        <dbReference type="SMART" id="SM01351"/>
    </source>
</evidence>
<evidence type="ECO:0000256" key="1">
    <source>
        <dbReference type="ARBA" id="ARBA00010090"/>
    </source>
</evidence>
<dbReference type="InterPro" id="IPR008405">
    <property type="entry name" value="ApoL"/>
</dbReference>
<dbReference type="InterPro" id="IPR024079">
    <property type="entry name" value="MetalloPept_cat_dom_sf"/>
</dbReference>
<evidence type="ECO:0000313" key="3">
    <source>
        <dbReference type="Ensembl" id="ENSCPIP00010005098.1"/>
    </source>
</evidence>
<name>A0A8C3L900_CHRPC</name>
<dbReference type="SUPFAM" id="SSF55486">
    <property type="entry name" value="Metalloproteases ('zincins'), catalytic domain"/>
    <property type="match status" value="1"/>
</dbReference>
<dbReference type="GO" id="GO:0006869">
    <property type="term" value="P:lipid transport"/>
    <property type="evidence" value="ECO:0007669"/>
    <property type="project" value="InterPro"/>
</dbReference>
<dbReference type="GO" id="GO:0042157">
    <property type="term" value="P:lipoprotein metabolic process"/>
    <property type="evidence" value="ECO:0007669"/>
    <property type="project" value="InterPro"/>
</dbReference>
<reference evidence="3" key="2">
    <citation type="submission" date="2025-09" db="UniProtKB">
        <authorList>
            <consortium name="Ensembl"/>
        </authorList>
    </citation>
    <scope>IDENTIFICATION</scope>
</reference>
<reference evidence="3" key="1">
    <citation type="submission" date="2025-08" db="UniProtKB">
        <authorList>
            <consortium name="Ensembl"/>
        </authorList>
    </citation>
    <scope>IDENTIFICATION</scope>
</reference>